<protein>
    <submittedName>
        <fullName evidence="2">Uncharacterized protein</fullName>
    </submittedName>
</protein>
<evidence type="ECO:0000256" key="1">
    <source>
        <dbReference type="SAM" id="MobiDB-lite"/>
    </source>
</evidence>
<dbReference type="PANTHER" id="PTHR37733:SF1">
    <property type="entry name" value="SMAD_FHA DOMAIN-CONTAINING PROTEIN"/>
    <property type="match status" value="1"/>
</dbReference>
<dbReference type="Gene3D" id="2.60.200.20">
    <property type="match status" value="1"/>
</dbReference>
<dbReference type="AlphaFoldDB" id="A0AAW1N8X7"/>
<feature type="compositionally biased region" description="Basic residues" evidence="1">
    <location>
        <begin position="247"/>
        <end position="256"/>
    </location>
</feature>
<accession>A0AAW1N8X7</accession>
<keyword evidence="3" id="KW-1185">Reference proteome</keyword>
<dbReference type="CDD" id="cd22671">
    <property type="entry name" value="FHA_APTX-like"/>
    <property type="match status" value="1"/>
</dbReference>
<dbReference type="InterPro" id="IPR008984">
    <property type="entry name" value="SMAD_FHA_dom_sf"/>
</dbReference>
<name>A0AAW1N8X7_SAPOF</name>
<feature type="compositionally biased region" description="Acidic residues" evidence="1">
    <location>
        <begin position="303"/>
        <end position="334"/>
    </location>
</feature>
<reference evidence="2" key="1">
    <citation type="submission" date="2024-03" db="EMBL/GenBank/DDBJ databases">
        <title>WGS assembly of Saponaria officinalis var. Norfolk2.</title>
        <authorList>
            <person name="Jenkins J."/>
            <person name="Shu S."/>
            <person name="Grimwood J."/>
            <person name="Barry K."/>
            <person name="Goodstein D."/>
            <person name="Schmutz J."/>
            <person name="Leebens-Mack J."/>
            <person name="Osbourn A."/>
        </authorList>
    </citation>
    <scope>NUCLEOTIDE SEQUENCE [LARGE SCALE GENOMIC DNA]</scope>
    <source>
        <strain evidence="2">JIC</strain>
    </source>
</reference>
<proteinExistence type="predicted"/>
<feature type="compositionally biased region" description="Acidic residues" evidence="1">
    <location>
        <begin position="226"/>
        <end position="241"/>
    </location>
</feature>
<evidence type="ECO:0000313" key="2">
    <source>
        <dbReference type="EMBL" id="KAK9755961.1"/>
    </source>
</evidence>
<feature type="compositionally biased region" description="Acidic residues" evidence="1">
    <location>
        <begin position="284"/>
        <end position="296"/>
    </location>
</feature>
<organism evidence="2 3">
    <name type="scientific">Saponaria officinalis</name>
    <name type="common">Common soapwort</name>
    <name type="synonym">Lychnis saponaria</name>
    <dbReference type="NCBI Taxonomy" id="3572"/>
    <lineage>
        <taxon>Eukaryota</taxon>
        <taxon>Viridiplantae</taxon>
        <taxon>Streptophyta</taxon>
        <taxon>Embryophyta</taxon>
        <taxon>Tracheophyta</taxon>
        <taxon>Spermatophyta</taxon>
        <taxon>Magnoliopsida</taxon>
        <taxon>eudicotyledons</taxon>
        <taxon>Gunneridae</taxon>
        <taxon>Pentapetalae</taxon>
        <taxon>Caryophyllales</taxon>
        <taxon>Caryophyllaceae</taxon>
        <taxon>Caryophylleae</taxon>
        <taxon>Saponaria</taxon>
    </lineage>
</organism>
<evidence type="ECO:0000313" key="3">
    <source>
        <dbReference type="Proteomes" id="UP001443914"/>
    </source>
</evidence>
<feature type="region of interest" description="Disordered" evidence="1">
    <location>
        <begin position="199"/>
        <end position="334"/>
    </location>
</feature>
<dbReference type="Proteomes" id="UP001443914">
    <property type="component" value="Unassembled WGS sequence"/>
</dbReference>
<comment type="caution">
    <text evidence="2">The sequence shown here is derived from an EMBL/GenBank/DDBJ whole genome shotgun (WGS) entry which is preliminary data.</text>
</comment>
<sequence>MEIQGTDGSKTRLKSDSTTIFGRKNLSNSTDLSISRNHISFDLISSPNSPINRTKNPRVSFQVIGKNPIWIYNKFGDKKVTTLKGFQKGELGIDDLFCISGKNPVWFALKKIEDGEFGEIGGKRLDFGENFDVDLSECLGDDYGVDDDDCDLGFDSVDVSNIDPVQEFGFLVIGHEFDQYPKKMIRHIRNWDWFLDDPIKGSDDEESEETIRKKAERRKRKKTSGDDDVDDEWTAESEGDELPTKATKIRKQKYHTRSKDPSTSHNKRTGTKTSSTTSRKVEKEEYEDDDEDEEDQTLGGFIVDDEIVEDDEEDAGNEIDDDEEEEFVEDEDEM</sequence>
<dbReference type="SUPFAM" id="SSF49879">
    <property type="entry name" value="SMAD/FHA domain"/>
    <property type="match status" value="1"/>
</dbReference>
<dbReference type="PANTHER" id="PTHR37733">
    <property type="entry name" value="SMAD/FHA DOMAIN-CONTAINING PROTEIN"/>
    <property type="match status" value="1"/>
</dbReference>
<dbReference type="EMBL" id="JBDFQZ010000001">
    <property type="protein sequence ID" value="KAK9755961.1"/>
    <property type="molecule type" value="Genomic_DNA"/>
</dbReference>
<gene>
    <name evidence="2" type="ORF">RND81_01G062800</name>
</gene>